<dbReference type="RefSeq" id="WP_172459616.1">
    <property type="nucleotide sequence ID" value="NZ_JAMXTT010000001.1"/>
</dbReference>
<gene>
    <name evidence="1" type="ORF">NLX61_01860</name>
</gene>
<dbReference type="EMBL" id="JAMXTT010000001">
    <property type="protein sequence ID" value="MCW0263107.1"/>
    <property type="molecule type" value="Genomic_DNA"/>
</dbReference>
<dbReference type="Proteomes" id="UP001139307">
    <property type="component" value="Unassembled WGS sequence"/>
</dbReference>
<evidence type="ECO:0000313" key="1">
    <source>
        <dbReference type="EMBL" id="MCW0263107.1"/>
    </source>
</evidence>
<sequence length="55" mass="6703">MIDMDAKNKKEMEIFYKKALKKILNFKASELSTVEFEQVKRSSEKLEVYRFVRRK</sequence>
<protein>
    <submittedName>
        <fullName evidence="1">Uncharacterized protein</fullName>
    </submittedName>
</protein>
<accession>A0AAJ1CS14</accession>
<name>A0AAJ1CS14_FUSVC</name>
<proteinExistence type="predicted"/>
<evidence type="ECO:0000313" key="2">
    <source>
        <dbReference type="Proteomes" id="UP001139307"/>
    </source>
</evidence>
<comment type="caution">
    <text evidence="1">The sequence shown here is derived from an EMBL/GenBank/DDBJ whole genome shotgun (WGS) entry which is preliminary data.</text>
</comment>
<organism evidence="1 2">
    <name type="scientific">Fusobacterium vincentii</name>
    <name type="common">Fusobacterium nucleatum subsp. vincentii</name>
    <dbReference type="NCBI Taxonomy" id="155615"/>
    <lineage>
        <taxon>Bacteria</taxon>
        <taxon>Fusobacteriati</taxon>
        <taxon>Fusobacteriota</taxon>
        <taxon>Fusobacteriia</taxon>
        <taxon>Fusobacteriales</taxon>
        <taxon>Fusobacteriaceae</taxon>
        <taxon>Fusobacterium</taxon>
    </lineage>
</organism>
<reference evidence="1" key="1">
    <citation type="submission" date="2022-06" db="EMBL/GenBank/DDBJ databases">
        <title>Draft Genome Sequence of Fusobacterium vincentii Strain CNGBCC1850030, Isolated from Healthy Human Feces.</title>
        <authorList>
            <person name="Jing X."/>
            <person name="Liu C."/>
            <person name="Ye Y."/>
            <person name="Xu J."/>
            <person name="Huang H."/>
            <person name="Wang B."/>
            <person name="Wei J."/>
            <person name="Zhao J."/>
        </authorList>
    </citation>
    <scope>NUCLEOTIDE SEQUENCE</scope>
    <source>
        <strain evidence="1">CNGBCC1850030</strain>
    </source>
</reference>
<dbReference type="AlphaFoldDB" id="A0AAJ1CS14"/>